<dbReference type="PANTHER" id="PTHR30537">
    <property type="entry name" value="HTH-TYPE TRANSCRIPTIONAL REGULATOR"/>
    <property type="match status" value="1"/>
</dbReference>
<keyword evidence="3" id="KW-0238">DNA-binding</keyword>
<evidence type="ECO:0000256" key="2">
    <source>
        <dbReference type="ARBA" id="ARBA00023015"/>
    </source>
</evidence>
<dbReference type="InterPro" id="IPR036390">
    <property type="entry name" value="WH_DNA-bd_sf"/>
</dbReference>
<dbReference type="InterPro" id="IPR005119">
    <property type="entry name" value="LysR_subst-bd"/>
</dbReference>
<keyword evidence="2" id="KW-0805">Transcription regulation</keyword>
<dbReference type="FunFam" id="1.10.10.10:FF:000038">
    <property type="entry name" value="Glycine cleavage system transcriptional activator"/>
    <property type="match status" value="1"/>
</dbReference>
<dbReference type="Pfam" id="PF03466">
    <property type="entry name" value="LysR_substrate"/>
    <property type="match status" value="1"/>
</dbReference>
<evidence type="ECO:0000313" key="6">
    <source>
        <dbReference type="EMBL" id="QBC42568.1"/>
    </source>
</evidence>
<protein>
    <submittedName>
        <fullName evidence="6">LysR family transcriptional regulator</fullName>
    </submittedName>
</protein>
<dbReference type="FunFam" id="3.40.190.10:FF:000017">
    <property type="entry name" value="Glycine cleavage system transcriptional activator"/>
    <property type="match status" value="1"/>
</dbReference>
<dbReference type="SUPFAM" id="SSF53850">
    <property type="entry name" value="Periplasmic binding protein-like II"/>
    <property type="match status" value="1"/>
</dbReference>
<dbReference type="GO" id="GO:0006351">
    <property type="term" value="P:DNA-templated transcription"/>
    <property type="evidence" value="ECO:0007669"/>
    <property type="project" value="TreeGrafter"/>
</dbReference>
<dbReference type="Gene3D" id="1.10.10.10">
    <property type="entry name" value="Winged helix-like DNA-binding domain superfamily/Winged helix DNA-binding domain"/>
    <property type="match status" value="1"/>
</dbReference>
<dbReference type="CDD" id="cd08481">
    <property type="entry name" value="PBP2_GcdR_like"/>
    <property type="match status" value="1"/>
</dbReference>
<reference evidence="6 7" key="1">
    <citation type="submission" date="2018-01" db="EMBL/GenBank/DDBJ databases">
        <title>Genome sequence of Iodobacter sp. strain PCH194 isolated from Indian Trans-Himalaya.</title>
        <authorList>
            <person name="Kumar V."/>
            <person name="Thakur V."/>
            <person name="Kumar S."/>
            <person name="Singh D."/>
        </authorList>
    </citation>
    <scope>NUCLEOTIDE SEQUENCE [LARGE SCALE GENOMIC DNA]</scope>
    <source>
        <strain evidence="6 7">PCH194</strain>
    </source>
</reference>
<keyword evidence="4" id="KW-0804">Transcription</keyword>
<dbReference type="EMBL" id="CP025781">
    <property type="protein sequence ID" value="QBC42568.1"/>
    <property type="molecule type" value="Genomic_DNA"/>
</dbReference>
<dbReference type="KEGG" id="ifl:C1H71_02695"/>
<dbReference type="AlphaFoldDB" id="A0A7G3G628"/>
<evidence type="ECO:0000256" key="3">
    <source>
        <dbReference type="ARBA" id="ARBA00023125"/>
    </source>
</evidence>
<dbReference type="SUPFAM" id="SSF46785">
    <property type="entry name" value="Winged helix' DNA-binding domain"/>
    <property type="match status" value="1"/>
</dbReference>
<dbReference type="GO" id="GO:0043565">
    <property type="term" value="F:sequence-specific DNA binding"/>
    <property type="evidence" value="ECO:0007669"/>
    <property type="project" value="TreeGrafter"/>
</dbReference>
<sequence>MRRILPSLVALQCFDAAARELSFTRAAEELNVTQSAVSRQIRLLEEFLGRALFHRIKQRLVLTEAGEAYARDIRDVLDKAEAATLALMAYSGTSGALNLAILPTFGSRWLVPRLGSFTTRYPEIQLNLLTRLKPFDFAKEEIDVAIHFGDTSWPGVEYHWLMGEETVPVCAPSLLEDHVLTGPADLAGFTLLQQTTRPQAWLDWFEAVGVQAQNTGKGPRFEQFYMVIQAALAGLGMAVLPLFLVQEELVSGRLVVAINHPVKSRNAYYLVYPKSKHDAYPIQVFRDWILGECELTPMSR</sequence>
<dbReference type="PANTHER" id="PTHR30537:SF26">
    <property type="entry name" value="GLYCINE CLEAVAGE SYSTEM TRANSCRIPTIONAL ACTIVATOR"/>
    <property type="match status" value="1"/>
</dbReference>
<proteinExistence type="inferred from homology"/>
<dbReference type="Pfam" id="PF00126">
    <property type="entry name" value="HTH_1"/>
    <property type="match status" value="1"/>
</dbReference>
<keyword evidence="7" id="KW-1185">Reference proteome</keyword>
<dbReference type="NCBIfam" id="NF008352">
    <property type="entry name" value="PRK11139.1"/>
    <property type="match status" value="1"/>
</dbReference>
<evidence type="ECO:0000313" key="7">
    <source>
        <dbReference type="Proteomes" id="UP000515917"/>
    </source>
</evidence>
<dbReference type="InterPro" id="IPR000847">
    <property type="entry name" value="LysR_HTH_N"/>
</dbReference>
<dbReference type="PROSITE" id="PS50931">
    <property type="entry name" value="HTH_LYSR"/>
    <property type="match status" value="1"/>
</dbReference>
<evidence type="ECO:0000259" key="5">
    <source>
        <dbReference type="PROSITE" id="PS50931"/>
    </source>
</evidence>
<dbReference type="RefSeq" id="WP_130105189.1">
    <property type="nucleotide sequence ID" value="NZ_CP025781.1"/>
</dbReference>
<feature type="domain" description="HTH lysR-type" evidence="5">
    <location>
        <begin position="6"/>
        <end position="63"/>
    </location>
</feature>
<organism evidence="6 7">
    <name type="scientific">Iodobacter fluviatilis</name>
    <dbReference type="NCBI Taxonomy" id="537"/>
    <lineage>
        <taxon>Bacteria</taxon>
        <taxon>Pseudomonadati</taxon>
        <taxon>Pseudomonadota</taxon>
        <taxon>Betaproteobacteria</taxon>
        <taxon>Neisseriales</taxon>
        <taxon>Chitinibacteraceae</taxon>
        <taxon>Iodobacter</taxon>
    </lineage>
</organism>
<evidence type="ECO:0000256" key="1">
    <source>
        <dbReference type="ARBA" id="ARBA00009437"/>
    </source>
</evidence>
<name>A0A7G3G628_9NEIS</name>
<dbReference type="PRINTS" id="PR00039">
    <property type="entry name" value="HTHLYSR"/>
</dbReference>
<gene>
    <name evidence="6" type="ORF">C1H71_02695</name>
</gene>
<dbReference type="InterPro" id="IPR058163">
    <property type="entry name" value="LysR-type_TF_proteobact-type"/>
</dbReference>
<dbReference type="Gene3D" id="3.40.190.10">
    <property type="entry name" value="Periplasmic binding protein-like II"/>
    <property type="match status" value="2"/>
</dbReference>
<evidence type="ECO:0000256" key="4">
    <source>
        <dbReference type="ARBA" id="ARBA00023163"/>
    </source>
</evidence>
<dbReference type="GO" id="GO:0003700">
    <property type="term" value="F:DNA-binding transcription factor activity"/>
    <property type="evidence" value="ECO:0007669"/>
    <property type="project" value="InterPro"/>
</dbReference>
<accession>A0A7G3G628</accession>
<dbReference type="InterPro" id="IPR036388">
    <property type="entry name" value="WH-like_DNA-bd_sf"/>
</dbReference>
<dbReference type="Proteomes" id="UP000515917">
    <property type="component" value="Chromosome"/>
</dbReference>
<comment type="similarity">
    <text evidence="1">Belongs to the LysR transcriptional regulatory family.</text>
</comment>